<name>A0A1I7N992_9HYPH</name>
<keyword evidence="2" id="KW-0371">Homeobox</keyword>
<protein>
    <submittedName>
        <fullName evidence="2">Homeodomain-like domain-containing protein</fullName>
    </submittedName>
</protein>
<dbReference type="InterPro" id="IPR009057">
    <property type="entry name" value="Homeodomain-like_sf"/>
</dbReference>
<dbReference type="SUPFAM" id="SSF46689">
    <property type="entry name" value="Homeodomain-like"/>
    <property type="match status" value="1"/>
</dbReference>
<accession>A0A1I7N992</accession>
<organism evidence="2 3">
    <name type="scientific">Devosia crocina</name>
    <dbReference type="NCBI Taxonomy" id="429728"/>
    <lineage>
        <taxon>Bacteria</taxon>
        <taxon>Pseudomonadati</taxon>
        <taxon>Pseudomonadota</taxon>
        <taxon>Alphaproteobacteria</taxon>
        <taxon>Hyphomicrobiales</taxon>
        <taxon>Devosiaceae</taxon>
        <taxon>Devosia</taxon>
    </lineage>
</organism>
<feature type="domain" description="DNA binding HTH" evidence="1">
    <location>
        <begin position="38"/>
        <end position="61"/>
    </location>
</feature>
<keyword evidence="2" id="KW-0238">DNA-binding</keyword>
<evidence type="ECO:0000313" key="3">
    <source>
        <dbReference type="Proteomes" id="UP000199074"/>
    </source>
</evidence>
<dbReference type="RefSeq" id="WP_092422376.1">
    <property type="nucleotide sequence ID" value="NZ_FPCK01000001.1"/>
</dbReference>
<dbReference type="GO" id="GO:0003677">
    <property type="term" value="F:DNA binding"/>
    <property type="evidence" value="ECO:0007669"/>
    <property type="project" value="UniProtKB-KW"/>
</dbReference>
<dbReference type="Proteomes" id="UP000199074">
    <property type="component" value="Unassembled WGS sequence"/>
</dbReference>
<dbReference type="AlphaFoldDB" id="A0A1I7N992"/>
<dbReference type="OrthoDB" id="9802426at2"/>
<dbReference type="STRING" id="429728.SAMN05216456_1277"/>
<evidence type="ECO:0000313" key="2">
    <source>
        <dbReference type="EMBL" id="SFV31237.1"/>
    </source>
</evidence>
<dbReference type="Gene3D" id="1.10.10.60">
    <property type="entry name" value="Homeodomain-like"/>
    <property type="match status" value="1"/>
</dbReference>
<evidence type="ECO:0000259" key="1">
    <source>
        <dbReference type="Pfam" id="PF02954"/>
    </source>
</evidence>
<reference evidence="2 3" key="1">
    <citation type="submission" date="2016-10" db="EMBL/GenBank/DDBJ databases">
        <authorList>
            <person name="de Groot N.N."/>
        </authorList>
    </citation>
    <scope>NUCLEOTIDE SEQUENCE [LARGE SCALE GENOMIC DNA]</scope>
    <source>
        <strain evidence="2 3">IPL20</strain>
    </source>
</reference>
<dbReference type="InterPro" id="IPR002197">
    <property type="entry name" value="HTH_Fis"/>
</dbReference>
<dbReference type="EMBL" id="FPCK01000001">
    <property type="protein sequence ID" value="SFV31237.1"/>
    <property type="molecule type" value="Genomic_DNA"/>
</dbReference>
<proteinExistence type="predicted"/>
<keyword evidence="3" id="KW-1185">Reference proteome</keyword>
<dbReference type="Pfam" id="PF02954">
    <property type="entry name" value="HTH_8"/>
    <property type="match status" value="1"/>
</dbReference>
<sequence length="74" mass="8604">MTQLRTSDHIATLRQAVLRMDLTPEQVRWHYIQLAHHSTGRNVTKTAEKLGIHRRTLQRVLAKRLPTRSEVSHG</sequence>
<gene>
    <name evidence="2" type="ORF">SAMN05216456_1277</name>
</gene>